<organism evidence="3 4">
    <name type="scientific">Chaetoceros tenuissimus</name>
    <dbReference type="NCBI Taxonomy" id="426638"/>
    <lineage>
        <taxon>Eukaryota</taxon>
        <taxon>Sar</taxon>
        <taxon>Stramenopiles</taxon>
        <taxon>Ochrophyta</taxon>
        <taxon>Bacillariophyta</taxon>
        <taxon>Coscinodiscophyceae</taxon>
        <taxon>Chaetocerotophycidae</taxon>
        <taxon>Chaetocerotales</taxon>
        <taxon>Chaetocerotaceae</taxon>
        <taxon>Chaetoceros</taxon>
    </lineage>
</organism>
<dbReference type="Pfam" id="PF13041">
    <property type="entry name" value="PPR_2"/>
    <property type="match status" value="1"/>
</dbReference>
<proteinExistence type="predicted"/>
<dbReference type="InterPro" id="IPR051240">
    <property type="entry name" value="Mito_RNA-Proc/Resp"/>
</dbReference>
<dbReference type="PANTHER" id="PTHR47933">
    <property type="entry name" value="PENTATRICOPEPTIDE REPEAT-CONTAINING PROTEIN 1, MITOCHONDRIAL"/>
    <property type="match status" value="1"/>
</dbReference>
<dbReference type="SUPFAM" id="SSF48371">
    <property type="entry name" value="ARM repeat"/>
    <property type="match status" value="1"/>
</dbReference>
<evidence type="ECO:0000313" key="4">
    <source>
        <dbReference type="Proteomes" id="UP001054902"/>
    </source>
</evidence>
<dbReference type="AlphaFoldDB" id="A0AAD3D824"/>
<dbReference type="PANTHER" id="PTHR47933:SF11">
    <property type="entry name" value="PENTATRICOPEPTIDE REPEAT-CONTAINING PROTEIN 2"/>
    <property type="match status" value="1"/>
</dbReference>
<evidence type="ECO:0008006" key="5">
    <source>
        <dbReference type="Google" id="ProtNLM"/>
    </source>
</evidence>
<dbReference type="Gene3D" id="1.25.40.10">
    <property type="entry name" value="Tetratricopeptide repeat domain"/>
    <property type="match status" value="4"/>
</dbReference>
<name>A0AAD3D824_9STRA</name>
<feature type="repeat" description="PPR" evidence="2">
    <location>
        <begin position="680"/>
        <end position="710"/>
    </location>
</feature>
<dbReference type="Proteomes" id="UP001054902">
    <property type="component" value="Unassembled WGS sequence"/>
</dbReference>
<evidence type="ECO:0000256" key="2">
    <source>
        <dbReference type="PROSITE-ProRule" id="PRU00708"/>
    </source>
</evidence>
<keyword evidence="1" id="KW-0677">Repeat</keyword>
<dbReference type="InterPro" id="IPR011990">
    <property type="entry name" value="TPR-like_helical_dom_sf"/>
</dbReference>
<sequence>MPRHSCNGLRKNLSKCVQRRDWKCGSNASVLNNVTRRDSSSQCGTHFLKYKIPITNRAKKSFSYFSTLKEMKKEKSRRNNESRKVFNVGQGFNSKSSLIKAQGLNPAQKKMAITQLDSMEQVTKNLLALDMGSKELKEQLEKNLESLVNDARVVLHFWSTKWPMYFHPFCAIYSSHVKGLRCPHDLENTNDEKNYGDYGPKQAERVLNWIMQIDKCSEGKYDFANRVLGKDASLIFAYMIDSYLLPCTNPSLHKLELDSSGHDIMQYSSASGTLNINVETWAPALCDAFRIIDVMEGLKIDNEHLLRPTTESENAIIYTWMKWAVLLDNASTSNPKLKLLDEYFGGSIETNGKMSNIRSPYKVVSAMEEKLSQMENAYFETKDENLRPNTLSYNHVLRVLYIQNSGSKLSTSDRIRCYLDRMEQTEDVDLDPKTFDTTESSLRPTAAYADVISYNIAINAISSKIDFKSNNSQEQYERALEADTLLTRVEERYQTTKREDAQPDTITYSNVIKAWANAGKPHRSEAILNRMITLSENSERDVKPNLISFNTVIDAWAKSKEPNAAENALNILQQMENISESLNDTNIYPDTISYSSVISAMARSEKRNAGLQAVELLERSLELYSNGMETLKPDSISFCTTLDALSKQSQFDEECIRVAQQIFRRMKQMGEDSDSSVQPTTIAYNIMLKIFASSGEIEELKLLFEEMLHSYKKGDIHVAPDDITYNTYLSALSNAKEGVYVKEALRMLKEWEEDEHVNLSVNAYVHILGALAKQTRHGENFLKEMEKLLDSLEERFLDGKSEIIPNTACYNCYIDALSKCASLKEKNTRAMEVLTRMKNFSKQCPSSLTLPLPDAITYTSIINTISYSKNDNTKLAEDLISQMKAEGLKANRYTYNSLIKCISSSKRKDAAKKAEDVLLLMSELGETDENIRPDKLTFAAVMNCWAHTKSEDAGNKAREILQLMEKRSATGDTYLTPTIITYGTVLNAYAKCGHKDAPKNVLEILSFLEKEYEKGNLHLKPNGAIFNVVLNTIAKSKSPSKAKDAENILDRMFKSYENGNQEAKPNIRTFSTVLNACAYTNGDKAARIEAFQVSRKVLKEILGGGYGSPNEIVFSTFLKCCSLIPGGHQRDELAASIFHECCSCGLVDVKVILNLRRALSSERLNQVLDGTKLAYGHLEMASIPKQWKEKVNKNFYK</sequence>
<evidence type="ECO:0000313" key="3">
    <source>
        <dbReference type="EMBL" id="GFH58240.1"/>
    </source>
</evidence>
<dbReference type="Pfam" id="PF13812">
    <property type="entry name" value="PPR_3"/>
    <property type="match status" value="1"/>
</dbReference>
<dbReference type="NCBIfam" id="TIGR00756">
    <property type="entry name" value="PPR"/>
    <property type="match status" value="1"/>
</dbReference>
<reference evidence="3 4" key="1">
    <citation type="journal article" date="2021" name="Sci. Rep.">
        <title>The genome of the diatom Chaetoceros tenuissimus carries an ancient integrated fragment of an extant virus.</title>
        <authorList>
            <person name="Hongo Y."/>
            <person name="Kimura K."/>
            <person name="Takaki Y."/>
            <person name="Yoshida Y."/>
            <person name="Baba S."/>
            <person name="Kobayashi G."/>
            <person name="Nagasaki K."/>
            <person name="Hano T."/>
            <person name="Tomaru Y."/>
        </authorList>
    </citation>
    <scope>NUCLEOTIDE SEQUENCE [LARGE SCALE GENOMIC DNA]</scope>
    <source>
        <strain evidence="3 4">NIES-3715</strain>
    </source>
</reference>
<feature type="repeat" description="PPR" evidence="2">
    <location>
        <begin position="854"/>
        <end position="890"/>
    </location>
</feature>
<dbReference type="Pfam" id="PF01535">
    <property type="entry name" value="PPR"/>
    <property type="match status" value="1"/>
</dbReference>
<keyword evidence="4" id="KW-1185">Reference proteome</keyword>
<protein>
    <recommendedName>
        <fullName evidence="5">Pentacotripeptide-repeat region of PRORP domain-containing protein</fullName>
    </recommendedName>
</protein>
<dbReference type="PROSITE" id="PS51375">
    <property type="entry name" value="PPR"/>
    <property type="match status" value="2"/>
</dbReference>
<evidence type="ECO:0000256" key="1">
    <source>
        <dbReference type="ARBA" id="ARBA00022737"/>
    </source>
</evidence>
<dbReference type="InterPro" id="IPR002885">
    <property type="entry name" value="PPR_rpt"/>
</dbReference>
<dbReference type="GO" id="GO:0003729">
    <property type="term" value="F:mRNA binding"/>
    <property type="evidence" value="ECO:0007669"/>
    <property type="project" value="TreeGrafter"/>
</dbReference>
<gene>
    <name evidence="3" type="ORF">CTEN210_14716</name>
</gene>
<comment type="caution">
    <text evidence="3">The sequence shown here is derived from an EMBL/GenBank/DDBJ whole genome shotgun (WGS) entry which is preliminary data.</text>
</comment>
<dbReference type="EMBL" id="BLLK01000061">
    <property type="protein sequence ID" value="GFH58240.1"/>
    <property type="molecule type" value="Genomic_DNA"/>
</dbReference>
<accession>A0AAD3D824</accession>
<dbReference type="InterPro" id="IPR016024">
    <property type="entry name" value="ARM-type_fold"/>
</dbReference>